<dbReference type="InterPro" id="IPR050834">
    <property type="entry name" value="Glycosyltransf_2"/>
</dbReference>
<organism evidence="3 4">
    <name type="scientific">Saccharopolyspora cebuensis</name>
    <dbReference type="NCBI Taxonomy" id="418759"/>
    <lineage>
        <taxon>Bacteria</taxon>
        <taxon>Bacillati</taxon>
        <taxon>Actinomycetota</taxon>
        <taxon>Actinomycetes</taxon>
        <taxon>Pseudonocardiales</taxon>
        <taxon>Pseudonocardiaceae</taxon>
        <taxon>Saccharopolyspora</taxon>
    </lineage>
</organism>
<evidence type="ECO:0000313" key="4">
    <source>
        <dbReference type="Proteomes" id="UP001564626"/>
    </source>
</evidence>
<feature type="transmembrane region" description="Helical" evidence="2">
    <location>
        <begin position="688"/>
        <end position="709"/>
    </location>
</feature>
<feature type="transmembrane region" description="Helical" evidence="2">
    <location>
        <begin position="585"/>
        <end position="602"/>
    </location>
</feature>
<dbReference type="Pfam" id="PF13641">
    <property type="entry name" value="Glyco_tranf_2_3"/>
    <property type="match status" value="1"/>
</dbReference>
<keyword evidence="2" id="KW-0812">Transmembrane</keyword>
<feature type="region of interest" description="Disordered" evidence="1">
    <location>
        <begin position="333"/>
        <end position="361"/>
    </location>
</feature>
<dbReference type="GO" id="GO:0016757">
    <property type="term" value="F:glycosyltransferase activity"/>
    <property type="evidence" value="ECO:0007669"/>
    <property type="project" value="UniProtKB-KW"/>
</dbReference>
<dbReference type="EC" id="2.4.-.-" evidence="3"/>
<keyword evidence="2" id="KW-0472">Membrane</keyword>
<feature type="transmembrane region" description="Helical" evidence="2">
    <location>
        <begin position="759"/>
        <end position="780"/>
    </location>
</feature>
<dbReference type="EMBL" id="JBGEHV010000047">
    <property type="protein sequence ID" value="MEY8042033.1"/>
    <property type="molecule type" value="Genomic_DNA"/>
</dbReference>
<evidence type="ECO:0000313" key="3">
    <source>
        <dbReference type="EMBL" id="MEY8042033.1"/>
    </source>
</evidence>
<dbReference type="SUPFAM" id="SSF53448">
    <property type="entry name" value="Nucleotide-diphospho-sugar transferases"/>
    <property type="match status" value="1"/>
</dbReference>
<dbReference type="PANTHER" id="PTHR43685:SF3">
    <property type="entry name" value="SLR2126 PROTEIN"/>
    <property type="match status" value="1"/>
</dbReference>
<feature type="transmembrane region" description="Helical" evidence="2">
    <location>
        <begin position="609"/>
        <end position="628"/>
    </location>
</feature>
<keyword evidence="2" id="KW-1133">Transmembrane helix</keyword>
<comment type="caution">
    <text evidence="3">The sequence shown here is derived from an EMBL/GenBank/DDBJ whole genome shotgun (WGS) entry which is preliminary data.</text>
</comment>
<keyword evidence="4" id="KW-1185">Reference proteome</keyword>
<feature type="transmembrane region" description="Helical" evidence="2">
    <location>
        <begin position="395"/>
        <end position="420"/>
    </location>
</feature>
<feature type="transmembrane region" description="Helical" evidence="2">
    <location>
        <begin position="513"/>
        <end position="530"/>
    </location>
</feature>
<proteinExistence type="predicted"/>
<accession>A0ABV4CNH3</accession>
<dbReference type="InterPro" id="IPR029044">
    <property type="entry name" value="Nucleotide-diphossugar_trans"/>
</dbReference>
<reference evidence="3 4" key="1">
    <citation type="submission" date="2024-08" db="EMBL/GenBank/DDBJ databases">
        <title>Genome mining of Saccharopolyspora cebuensis PGLac3 from Nigerian medicinal plant.</title>
        <authorList>
            <person name="Ezeobiora C.E."/>
            <person name="Igbokwe N.H."/>
            <person name="Amin D.H."/>
            <person name="Mendie U.E."/>
        </authorList>
    </citation>
    <scope>NUCLEOTIDE SEQUENCE [LARGE SCALE GENOMIC DNA]</scope>
    <source>
        <strain evidence="3 4">PGLac3</strain>
    </source>
</reference>
<dbReference type="RefSeq" id="WP_345358600.1">
    <property type="nucleotide sequence ID" value="NZ_BAABII010000003.1"/>
</dbReference>
<evidence type="ECO:0000256" key="2">
    <source>
        <dbReference type="SAM" id="Phobius"/>
    </source>
</evidence>
<gene>
    <name evidence="3" type="ORF">AB8O55_21685</name>
</gene>
<feature type="transmembrane region" description="Helical" evidence="2">
    <location>
        <begin position="662"/>
        <end position="681"/>
    </location>
</feature>
<name>A0ABV4CNH3_9PSEU</name>
<evidence type="ECO:0000256" key="1">
    <source>
        <dbReference type="SAM" id="MobiDB-lite"/>
    </source>
</evidence>
<dbReference type="Proteomes" id="UP001564626">
    <property type="component" value="Unassembled WGS sequence"/>
</dbReference>
<feature type="transmembrane region" description="Helical" evidence="2">
    <location>
        <begin position="536"/>
        <end position="555"/>
    </location>
</feature>
<keyword evidence="3" id="KW-0808">Transferase</keyword>
<protein>
    <submittedName>
        <fullName evidence="3">Glycosyltransferase</fullName>
        <ecNumber evidence="3">2.4.-.-</ecNumber>
    </submittedName>
</protein>
<feature type="transmembrane region" description="Helical" evidence="2">
    <location>
        <begin position="721"/>
        <end position="738"/>
    </location>
</feature>
<feature type="transmembrane region" description="Helical" evidence="2">
    <location>
        <begin position="468"/>
        <end position="501"/>
    </location>
</feature>
<sequence length="1026" mass="104835">MAATAPVLAIVLCRDESPVDALEVLRHQEIRPRRVIAVGRGEELAAARADGLVDEVLDAGTGTAAVRRAAERATGEEWLWLLPAGTAPEPGCLAALLAVAARDPDAAAIGPLVLDRDDPRLVVAAGLSTDSSGNRRSGGDLSEVDPALLGAAPGITEVLAVPAAGALLRREVVERLGGLDPELPLRGADLDLGWRLNLAGHAVVCASTARVRAPRPEPASADRAAGVRTFLVGTARWSALLGAPRLAWLALLRLVGFALLRRWTEARTEASVLTALLRGRLGITAARARRAEVLPSRHDVRGLRTGRPERLRTALRRRVAALVRARVAQDPAWGDPVPVPDEPPGGGGAEPVRRRGRRGGGPVVVTAGIGDVPSPVQRRPELLAVPVDGRRLLRALVLTPPLLLTAALLVFAVVAGGVLAEAGRFSTELHGGRLLPVADLGTTWGDYLAAWHPAAGGTAAPASPSLLVLALFGSVLGGPAVVVAGLFGLGVVLAGLTAYAATRALPVSRTRRALVAAAYALLPAVALSAVQGRLDVLVVHVLVPPVLAGIAAAAGPSPDRSWLATACLTALGLAGIGAFVPLLHLVLVALAVLGFVAVPAAPGHARRRAAGLAALVLLPVACLLPWPLQWVRHPELLLHGTGAPLPAAPAGPWLLALSPDGTPLALAGVLLVVGALGALLLAPSRRMLPGVVVLVAGWAAAVLVGTWTAAPIGGGPSGPGWAGAPLVLAAAGCCWMLLGTGRLRSGLFSARVGRRALPVAACLTAAGLLGLAASGALVGVDGPLRARSTPVDPALAAELREPGRLLDLGEPARLPGGARPRFGDADLAPVPSAARWRDRVRADLRSGDPERVRGALASAAARGVSHVATDDPRLVSAAGSLATERGRLPDGRVVLRLLFPSSPVSLLGPDLARQARTEPAPAPRARPLPVDAAPPAVAVRVTPGGVGRTLVLGVPQEPGWWATVDGRAAPLATAWGDQVAVPLPERAAEVRVGYTEAPRTALLIAQAAAILFTAVAALPGRVTARR</sequence>
<dbReference type="PANTHER" id="PTHR43685">
    <property type="entry name" value="GLYCOSYLTRANSFERASE"/>
    <property type="match status" value="1"/>
</dbReference>
<keyword evidence="3" id="KW-0328">Glycosyltransferase</keyword>
<feature type="transmembrane region" description="Helical" evidence="2">
    <location>
        <begin position="1001"/>
        <end position="1020"/>
    </location>
</feature>
<dbReference type="Gene3D" id="3.90.550.10">
    <property type="entry name" value="Spore Coat Polysaccharide Biosynthesis Protein SpsA, Chain A"/>
    <property type="match status" value="1"/>
</dbReference>